<proteinExistence type="predicted"/>
<name>A0ACA9RA01_9GLOM</name>
<organism evidence="1 2">
    <name type="scientific">Cetraspora pellucida</name>
    <dbReference type="NCBI Taxonomy" id="1433469"/>
    <lineage>
        <taxon>Eukaryota</taxon>
        <taxon>Fungi</taxon>
        <taxon>Fungi incertae sedis</taxon>
        <taxon>Mucoromycota</taxon>
        <taxon>Glomeromycotina</taxon>
        <taxon>Glomeromycetes</taxon>
        <taxon>Diversisporales</taxon>
        <taxon>Gigasporaceae</taxon>
        <taxon>Cetraspora</taxon>
    </lineage>
</organism>
<evidence type="ECO:0000313" key="1">
    <source>
        <dbReference type="EMBL" id="CAG8783521.1"/>
    </source>
</evidence>
<feature type="non-terminal residue" evidence="1">
    <location>
        <position position="1"/>
    </location>
</feature>
<evidence type="ECO:0000313" key="2">
    <source>
        <dbReference type="Proteomes" id="UP000789366"/>
    </source>
</evidence>
<reference evidence="1" key="1">
    <citation type="submission" date="2021-06" db="EMBL/GenBank/DDBJ databases">
        <authorList>
            <person name="Kallberg Y."/>
            <person name="Tangrot J."/>
            <person name="Rosling A."/>
        </authorList>
    </citation>
    <scope>NUCLEOTIDE SEQUENCE</scope>
    <source>
        <strain evidence="1">28 12/20/2015</strain>
    </source>
</reference>
<dbReference type="EMBL" id="CAJVPW010062528">
    <property type="protein sequence ID" value="CAG8783521.1"/>
    <property type="molecule type" value="Genomic_DNA"/>
</dbReference>
<protein>
    <submittedName>
        <fullName evidence="1">15103_t:CDS:1</fullName>
    </submittedName>
</protein>
<accession>A0ACA9RA01</accession>
<feature type="non-terminal residue" evidence="1">
    <location>
        <position position="181"/>
    </location>
</feature>
<keyword evidence="2" id="KW-1185">Reference proteome</keyword>
<sequence length="181" mass="19941">AVNDTSTIDLNYHKASSTKVSPSDNNGDYEEASETSDSDEDNEDINLQEKYPREIGTAYSPSRDITNGNVYYADDSAFALHRIPKNGPNSSITDLFGNNNPIERENAEQGVGPVDAIDGGNIGQPDPGLDVNNIQQQARQEQQADTIWTQFWNWVANVLNDIPDLNNEAQDNDPQAVNDDQ</sequence>
<comment type="caution">
    <text evidence="1">The sequence shown here is derived from an EMBL/GenBank/DDBJ whole genome shotgun (WGS) entry which is preliminary data.</text>
</comment>
<gene>
    <name evidence="1" type="ORF">SPELUC_LOCUS16599</name>
</gene>
<dbReference type="Proteomes" id="UP000789366">
    <property type="component" value="Unassembled WGS sequence"/>
</dbReference>